<keyword evidence="3" id="KW-0442">Lipid degradation</keyword>
<dbReference type="InterPro" id="IPR001087">
    <property type="entry name" value="GDSL"/>
</dbReference>
<dbReference type="InterPro" id="IPR051058">
    <property type="entry name" value="GDSL_Est/Lipase"/>
</dbReference>
<feature type="chain" id="PRO_5043584405" evidence="4">
    <location>
        <begin position="26"/>
        <end position="417"/>
    </location>
</feature>
<proteinExistence type="inferred from homology"/>
<evidence type="ECO:0000256" key="4">
    <source>
        <dbReference type="SAM" id="SignalP"/>
    </source>
</evidence>
<accession>A0AAV2DK46</accession>
<keyword evidence="4" id="KW-0732">Signal</keyword>
<evidence type="ECO:0000256" key="3">
    <source>
        <dbReference type="ARBA" id="ARBA00022963"/>
    </source>
</evidence>
<evidence type="ECO:0000256" key="2">
    <source>
        <dbReference type="ARBA" id="ARBA00022801"/>
    </source>
</evidence>
<feature type="signal peptide" evidence="4">
    <location>
        <begin position="1"/>
        <end position="25"/>
    </location>
</feature>
<dbReference type="Gene3D" id="3.40.50.1110">
    <property type="entry name" value="SGNH hydrolase"/>
    <property type="match status" value="1"/>
</dbReference>
<evidence type="ECO:0000313" key="6">
    <source>
        <dbReference type="Proteomes" id="UP001497516"/>
    </source>
</evidence>
<evidence type="ECO:0000256" key="1">
    <source>
        <dbReference type="ARBA" id="ARBA00008668"/>
    </source>
</evidence>
<keyword evidence="6" id="KW-1185">Reference proteome</keyword>
<comment type="similarity">
    <text evidence="1">Belongs to the 'GDSL' lipolytic enzyme family.</text>
</comment>
<sequence length="417" mass="46186">MARAVAVTLPFLFILVAAIVEQSRALTVPPQLYDFPQAIIAYNNEPLVSPSASPPFSSLRSVSPSPYSISPSPASPPLVPAFFVIGDSAVDCGTNNYLGTFARADRPPYGRDFDTGRPTGRFCNGRIPVDFLALRLGLPFVPSYLGQKGTLADMIHGVNYASAGAGIIFSSGSELGQRISLTHQVQQFTDSLQTFILNIGEQATADLVSSSVLYISIGINDYIHYYLPNISNVQDLYLPWSFNEFLASSMSQEIKNLYDMNVRKMVIMGMPPIGCAPHYLWKYGSKNGECVEEINNMITEFNFLMRYIVDQLQYELPQAQIIFCDVYEGSMDIIQNHANYGFTETTDACCGLGKYKGWVMCIAPEMACSNASNHIWWDQYHPTAAVNSILADNVWNGLHTQMCYPMNLEDMVSARPK</sequence>
<dbReference type="GO" id="GO:0016788">
    <property type="term" value="F:hydrolase activity, acting on ester bonds"/>
    <property type="evidence" value="ECO:0007669"/>
    <property type="project" value="InterPro"/>
</dbReference>
<dbReference type="SUPFAM" id="SSF52266">
    <property type="entry name" value="SGNH hydrolase"/>
    <property type="match status" value="1"/>
</dbReference>
<dbReference type="EMBL" id="OZ034816">
    <property type="protein sequence ID" value="CAL1373603.1"/>
    <property type="molecule type" value="Genomic_DNA"/>
</dbReference>
<evidence type="ECO:0000313" key="5">
    <source>
        <dbReference type="EMBL" id="CAL1373603.1"/>
    </source>
</evidence>
<dbReference type="InterPro" id="IPR036514">
    <property type="entry name" value="SGNH_hydro_sf"/>
</dbReference>
<dbReference type="Proteomes" id="UP001497516">
    <property type="component" value="Chromosome 3"/>
</dbReference>
<gene>
    <name evidence="5" type="ORF">LTRI10_LOCUS15525</name>
</gene>
<dbReference type="InterPro" id="IPR035669">
    <property type="entry name" value="SGNH_plant_lipase-like"/>
</dbReference>
<dbReference type="Pfam" id="PF00657">
    <property type="entry name" value="Lipase_GDSL"/>
    <property type="match status" value="1"/>
</dbReference>
<keyword evidence="2" id="KW-0378">Hydrolase</keyword>
<keyword evidence="3" id="KW-0443">Lipid metabolism</keyword>
<dbReference type="CDD" id="cd01837">
    <property type="entry name" value="SGNH_plant_lipase_like"/>
    <property type="match status" value="1"/>
</dbReference>
<dbReference type="PANTHER" id="PTHR45648">
    <property type="entry name" value="GDSL LIPASE/ACYLHYDROLASE FAMILY PROTEIN (AFU_ORTHOLOGUE AFUA_4G14700)"/>
    <property type="match status" value="1"/>
</dbReference>
<reference evidence="5 6" key="1">
    <citation type="submission" date="2024-04" db="EMBL/GenBank/DDBJ databases">
        <authorList>
            <person name="Fracassetti M."/>
        </authorList>
    </citation>
    <scope>NUCLEOTIDE SEQUENCE [LARGE SCALE GENOMIC DNA]</scope>
</reference>
<organism evidence="5 6">
    <name type="scientific">Linum trigynum</name>
    <dbReference type="NCBI Taxonomy" id="586398"/>
    <lineage>
        <taxon>Eukaryota</taxon>
        <taxon>Viridiplantae</taxon>
        <taxon>Streptophyta</taxon>
        <taxon>Embryophyta</taxon>
        <taxon>Tracheophyta</taxon>
        <taxon>Spermatophyta</taxon>
        <taxon>Magnoliopsida</taxon>
        <taxon>eudicotyledons</taxon>
        <taxon>Gunneridae</taxon>
        <taxon>Pentapetalae</taxon>
        <taxon>rosids</taxon>
        <taxon>fabids</taxon>
        <taxon>Malpighiales</taxon>
        <taxon>Linaceae</taxon>
        <taxon>Linum</taxon>
    </lineage>
</organism>
<protein>
    <submittedName>
        <fullName evidence="5">Uncharacterized protein</fullName>
    </submittedName>
</protein>
<name>A0AAV2DK46_9ROSI</name>
<dbReference type="PANTHER" id="PTHR45648:SF13">
    <property type="entry name" value="OS02G0290900 PROTEIN"/>
    <property type="match status" value="1"/>
</dbReference>
<dbReference type="GO" id="GO:0016042">
    <property type="term" value="P:lipid catabolic process"/>
    <property type="evidence" value="ECO:0007669"/>
    <property type="project" value="UniProtKB-KW"/>
</dbReference>
<dbReference type="AlphaFoldDB" id="A0AAV2DK46"/>